<dbReference type="Pfam" id="PF00017">
    <property type="entry name" value="SH2"/>
    <property type="match status" value="1"/>
</dbReference>
<sequence length="574" mass="63581">MAQNNGNSSHWSIQRRVEGLVNKHMADMAVETLQHRLNAVSEEINHLAEEAARRAEDVPRCAEDVPRRADVTFEVESQSDIHHSGGVGEKLIPAAASSETAAQRRIISLLLEIKEEQQKQWAVLKELQDRMQGPVCEEEFEALDIDLPLRTMEQLDETERHLEDAGAQKKMVSHLSRMGGATVDDAVRRLMQAVLSFGVGSKLNWVGRGQKRGFRNTRLQGVLFRALKRTPVGKEATHHQFADTLEFRGFWNHGGTIYLKQDSGCPHGPHRRAHGHGLEKGSMAKSLGVLHCPPVRTGSFFKLIDSFAVEIGELKQEMAVPLDGDPPTVALRGPEEEVSGVYLQPPPTGGAPGTRDSGYSSLRRRMSVLDRLVQTHPIWLQLSLSHEEAASILTLQPPGTFLVRKSSRLQKKVISLRLDDPGSPVRDFPVKESQYTFSLEGSGISFADLFRLVAFYCISRDVLPFPLRLPEAIAAARTHAELEEVAQQGAAFWDSARGGRRRDSERQPELRQNRGSRAASLPVLRTRAPSQVECSQPNGALCFINPLFQRAPGPTRRPPPRNRTPAPTEAGPPG</sequence>
<feature type="compositionally biased region" description="Basic and acidic residues" evidence="2">
    <location>
        <begin position="501"/>
        <end position="512"/>
    </location>
</feature>
<keyword evidence="1" id="KW-0727">SH2 domain</keyword>
<dbReference type="InterPro" id="IPR000980">
    <property type="entry name" value="SH2"/>
</dbReference>
<name>A0A9D3LIX6_ANGAN</name>
<accession>A0A9D3LIX6</accession>
<organism evidence="4 5">
    <name type="scientific">Anguilla anguilla</name>
    <name type="common">European freshwater eel</name>
    <name type="synonym">Muraena anguilla</name>
    <dbReference type="NCBI Taxonomy" id="7936"/>
    <lineage>
        <taxon>Eukaryota</taxon>
        <taxon>Metazoa</taxon>
        <taxon>Chordata</taxon>
        <taxon>Craniata</taxon>
        <taxon>Vertebrata</taxon>
        <taxon>Euteleostomi</taxon>
        <taxon>Actinopterygii</taxon>
        <taxon>Neopterygii</taxon>
        <taxon>Teleostei</taxon>
        <taxon>Anguilliformes</taxon>
        <taxon>Anguillidae</taxon>
        <taxon>Anguilla</taxon>
    </lineage>
</organism>
<feature type="region of interest" description="Disordered" evidence="2">
    <location>
        <begin position="494"/>
        <end position="530"/>
    </location>
</feature>
<proteinExistence type="predicted"/>
<evidence type="ECO:0000313" key="5">
    <source>
        <dbReference type="Proteomes" id="UP001044222"/>
    </source>
</evidence>
<protein>
    <recommendedName>
        <fullName evidence="3">SH2 domain-containing protein</fullName>
    </recommendedName>
</protein>
<dbReference type="SUPFAM" id="SSF55550">
    <property type="entry name" value="SH2 domain"/>
    <property type="match status" value="1"/>
</dbReference>
<reference evidence="4" key="1">
    <citation type="submission" date="2021-01" db="EMBL/GenBank/DDBJ databases">
        <title>A chromosome-scale assembly of European eel, Anguilla anguilla.</title>
        <authorList>
            <person name="Henkel C."/>
            <person name="Jong-Raadsen S.A."/>
            <person name="Dufour S."/>
            <person name="Weltzien F.-A."/>
            <person name="Palstra A.P."/>
            <person name="Pelster B."/>
            <person name="Spaink H.P."/>
            <person name="Van Den Thillart G.E."/>
            <person name="Jansen H."/>
            <person name="Zahm M."/>
            <person name="Klopp C."/>
            <person name="Cedric C."/>
            <person name="Louis A."/>
            <person name="Berthelot C."/>
            <person name="Parey E."/>
            <person name="Roest Crollius H."/>
            <person name="Montfort J."/>
            <person name="Robinson-Rechavi M."/>
            <person name="Bucao C."/>
            <person name="Bouchez O."/>
            <person name="Gislard M."/>
            <person name="Lluch J."/>
            <person name="Milhes M."/>
            <person name="Lampietro C."/>
            <person name="Lopez Roques C."/>
            <person name="Donnadieu C."/>
            <person name="Braasch I."/>
            <person name="Desvignes T."/>
            <person name="Postlethwait J."/>
            <person name="Bobe J."/>
            <person name="Guiguen Y."/>
            <person name="Dirks R."/>
        </authorList>
    </citation>
    <scope>NUCLEOTIDE SEQUENCE</scope>
    <source>
        <strain evidence="4">Tag_6206</strain>
        <tissue evidence="4">Liver</tissue>
    </source>
</reference>
<evidence type="ECO:0000259" key="3">
    <source>
        <dbReference type="PROSITE" id="PS50001"/>
    </source>
</evidence>
<feature type="compositionally biased region" description="Low complexity" evidence="2">
    <location>
        <begin position="563"/>
        <end position="574"/>
    </location>
</feature>
<feature type="region of interest" description="Disordered" evidence="2">
    <location>
        <begin position="548"/>
        <end position="574"/>
    </location>
</feature>
<comment type="caution">
    <text evidence="4">The sequence shown here is derived from an EMBL/GenBank/DDBJ whole genome shotgun (WGS) entry which is preliminary data.</text>
</comment>
<dbReference type="PANTHER" id="PTHR34153:SF2">
    <property type="entry name" value="SI:CH211-262H13.3-RELATED"/>
    <property type="match status" value="1"/>
</dbReference>
<dbReference type="InterPro" id="IPR036860">
    <property type="entry name" value="SH2_dom_sf"/>
</dbReference>
<dbReference type="Gene3D" id="3.30.505.10">
    <property type="entry name" value="SH2 domain"/>
    <property type="match status" value="1"/>
</dbReference>
<dbReference type="AlphaFoldDB" id="A0A9D3LIX6"/>
<dbReference type="SMART" id="SM00252">
    <property type="entry name" value="SH2"/>
    <property type="match status" value="1"/>
</dbReference>
<evidence type="ECO:0000256" key="2">
    <source>
        <dbReference type="SAM" id="MobiDB-lite"/>
    </source>
</evidence>
<feature type="domain" description="SH2" evidence="3">
    <location>
        <begin position="379"/>
        <end position="471"/>
    </location>
</feature>
<dbReference type="PANTHER" id="PTHR34153">
    <property type="entry name" value="SI:CH211-262H13.3-RELATED-RELATED"/>
    <property type="match status" value="1"/>
</dbReference>
<dbReference type="EMBL" id="JAFIRN010000018">
    <property type="protein sequence ID" value="KAG5831076.1"/>
    <property type="molecule type" value="Genomic_DNA"/>
</dbReference>
<gene>
    <name evidence="4" type="ORF">ANANG_G00300030</name>
</gene>
<dbReference type="PROSITE" id="PS50001">
    <property type="entry name" value="SH2"/>
    <property type="match status" value="1"/>
</dbReference>
<evidence type="ECO:0000256" key="1">
    <source>
        <dbReference type="PROSITE-ProRule" id="PRU00191"/>
    </source>
</evidence>
<evidence type="ECO:0000313" key="4">
    <source>
        <dbReference type="EMBL" id="KAG5831076.1"/>
    </source>
</evidence>
<dbReference type="Proteomes" id="UP001044222">
    <property type="component" value="Chromosome 18"/>
</dbReference>
<keyword evidence="5" id="KW-1185">Reference proteome</keyword>